<evidence type="ECO:0000313" key="2">
    <source>
        <dbReference type="EMBL" id="CAF3889566.1"/>
    </source>
</evidence>
<dbReference type="Proteomes" id="UP000681720">
    <property type="component" value="Unassembled WGS sequence"/>
</dbReference>
<dbReference type="Pfam" id="PF21049">
    <property type="entry name" value="CFA69_ARM_rpt"/>
    <property type="match status" value="2"/>
</dbReference>
<sequence>MSLLTVQQQSIVKSITLPKISQNRLPIVHILTSRTDNDDERKVEPFQFEKIIKFFQDPLSSHLIDRRVRLCNKICQHHKNGYILKDLHYLMKIFNMLVDLCQQQPLFINPFIEILKNCSKPFLLDKSTDAEIYASALVSFYSDFGYLLRIPNKSIQQCILETLYKSIQTTNKSPRIDDNYDDLTPAPHIYLLRTQCSSDLWYLKLLFRTIELLWNLLENGDDEQVADQLNSRVTIGLLKEAFLGQVTQSHSQYHRQLRNDILVVLSLILNANPNAPVVETGFAKQLFLLASCPELRSNSPLVKNFKLTTSQEDFEFKKLLINTVVILNRNPMMGELMSSSRVLLALLSYIEPLPRKIDHQINTFHWNQSQYEDLQLHALAALSILLPHSLSEYFEYGVSTRLLLFYEWTINQDEYKSEGNSFFAKGGRNTKRSQLRYTLRLFRSLVSTKDERIYLDLCDQGIIPSLTGYLRVMIQEKSSHIDYVDLDIICDGLFILSCLGELDVHRKEIFGSEGIEMLIQILSTKSSCVCGGLGYHRLLVATIDCVWCCIVGSVINEDEFIQKQGIFSLLDLIETNPKSLQNIVLGCLLDLTENTKCLHFMMAWQGHKQDYFPHVLCELWRDEEHETYVARTERGVIGDHRKPLMGFLQQSVPLTPLKHLEPSRAILDLIDNMRSKIYGFFCKIGFGDLPGLQEEDYITLCIIENFLDFKMGEIWQEIITELEMEGVKLIAPDNEATDTILRASEERALAVTATQNYILQQYHKHDLEFEKIFYNELIRNHIFHEKQLDRWKSFIARTSKYPLLMVAKDSQNQAIRQSRPEEKDYSGYHTVHNFEIPNLSITTFSGQFLKIESTPLEILTRH</sequence>
<evidence type="ECO:0000259" key="1">
    <source>
        <dbReference type="Pfam" id="PF21049"/>
    </source>
</evidence>
<gene>
    <name evidence="2" type="ORF">GIL414_LOCUS5973</name>
</gene>
<dbReference type="EMBL" id="CAJOBJ010001647">
    <property type="protein sequence ID" value="CAF3889566.1"/>
    <property type="molecule type" value="Genomic_DNA"/>
</dbReference>
<feature type="domain" description="Cilia- and flagella-associated protein 69 ARM repeats" evidence="1">
    <location>
        <begin position="47"/>
        <end position="177"/>
    </location>
</feature>
<dbReference type="GO" id="GO:0097730">
    <property type="term" value="C:non-motile cilium"/>
    <property type="evidence" value="ECO:0007669"/>
    <property type="project" value="TreeGrafter"/>
</dbReference>
<dbReference type="PANTHER" id="PTHR14716">
    <property type="entry name" value="CILIA- AND FLAGELLA-ASSOCIATED PROTEIN 69"/>
    <property type="match status" value="1"/>
</dbReference>
<dbReference type="PANTHER" id="PTHR14716:SF0">
    <property type="entry name" value="CILIA- AND FLAGELLA-ASSOCIATED PROTEIN 69"/>
    <property type="match status" value="1"/>
</dbReference>
<dbReference type="InterPro" id="IPR011989">
    <property type="entry name" value="ARM-like"/>
</dbReference>
<dbReference type="AlphaFoldDB" id="A0A8S2LGD8"/>
<proteinExistence type="predicted"/>
<accession>A0A8S2LGD8</accession>
<feature type="domain" description="Cilia- and flagella-associated protein 69 ARM repeats" evidence="1">
    <location>
        <begin position="204"/>
        <end position="718"/>
    </location>
</feature>
<organism evidence="2 3">
    <name type="scientific">Rotaria magnacalcarata</name>
    <dbReference type="NCBI Taxonomy" id="392030"/>
    <lineage>
        <taxon>Eukaryota</taxon>
        <taxon>Metazoa</taxon>
        <taxon>Spiralia</taxon>
        <taxon>Gnathifera</taxon>
        <taxon>Rotifera</taxon>
        <taxon>Eurotatoria</taxon>
        <taxon>Bdelloidea</taxon>
        <taxon>Philodinida</taxon>
        <taxon>Philodinidae</taxon>
        <taxon>Rotaria</taxon>
    </lineage>
</organism>
<dbReference type="SUPFAM" id="SSF48371">
    <property type="entry name" value="ARM repeat"/>
    <property type="match status" value="1"/>
</dbReference>
<dbReference type="GO" id="GO:0097225">
    <property type="term" value="C:sperm midpiece"/>
    <property type="evidence" value="ECO:0007669"/>
    <property type="project" value="TreeGrafter"/>
</dbReference>
<reference evidence="2" key="1">
    <citation type="submission" date="2021-02" db="EMBL/GenBank/DDBJ databases">
        <authorList>
            <person name="Nowell W R."/>
        </authorList>
    </citation>
    <scope>NUCLEOTIDE SEQUENCE</scope>
</reference>
<name>A0A8S2LGD8_9BILA</name>
<comment type="caution">
    <text evidence="2">The sequence shown here is derived from an EMBL/GenBank/DDBJ whole genome shotgun (WGS) entry which is preliminary data.</text>
</comment>
<dbReference type="InterPro" id="IPR048733">
    <property type="entry name" value="CFA69_ARM_dom"/>
</dbReference>
<protein>
    <recommendedName>
        <fullName evidence="1">Cilia- and flagella-associated protein 69 ARM repeats domain-containing protein</fullName>
    </recommendedName>
</protein>
<dbReference type="Gene3D" id="1.25.10.10">
    <property type="entry name" value="Leucine-rich Repeat Variant"/>
    <property type="match status" value="1"/>
</dbReference>
<dbReference type="InterPro" id="IPR016024">
    <property type="entry name" value="ARM-type_fold"/>
</dbReference>
<dbReference type="GO" id="GO:1902093">
    <property type="term" value="P:positive regulation of flagellated sperm motility"/>
    <property type="evidence" value="ECO:0007669"/>
    <property type="project" value="TreeGrafter"/>
</dbReference>
<dbReference type="InterPro" id="IPR048732">
    <property type="entry name" value="CFA69"/>
</dbReference>
<evidence type="ECO:0000313" key="3">
    <source>
        <dbReference type="Proteomes" id="UP000681720"/>
    </source>
</evidence>